<dbReference type="EMBL" id="RCHU01000132">
    <property type="protein sequence ID" value="TKS13819.1"/>
    <property type="molecule type" value="Genomic_DNA"/>
</dbReference>
<dbReference type="EC" id="2.4.1.12" evidence="16"/>
<dbReference type="AlphaFoldDB" id="A0A4U5QTQ0"/>
<keyword evidence="16" id="KW-0863">Zinc-finger</keyword>
<evidence type="ECO:0000256" key="14">
    <source>
        <dbReference type="ARBA" id="ARBA00023316"/>
    </source>
</evidence>
<keyword evidence="5 16" id="KW-1003">Cell membrane</keyword>
<comment type="subcellular location">
    <subcellularLocation>
        <location evidence="2 16">Cell membrane</location>
        <topology evidence="2 16">Multi-pass membrane protein</topology>
    </subcellularLocation>
</comment>
<accession>A0A4U5QTQ0</accession>
<evidence type="ECO:0000256" key="7">
    <source>
        <dbReference type="ARBA" id="ARBA00022679"/>
    </source>
</evidence>
<comment type="catalytic activity">
    <reaction evidence="15 16">
        <text>[(1-&gt;4)-beta-D-glucosyl](n) + UDP-alpha-D-glucose = [(1-&gt;4)-beta-D-glucosyl](n+1) + UDP + H(+)</text>
        <dbReference type="Rhea" id="RHEA:19929"/>
        <dbReference type="Rhea" id="RHEA-COMP:10033"/>
        <dbReference type="Rhea" id="RHEA-COMP:10034"/>
        <dbReference type="ChEBI" id="CHEBI:15378"/>
        <dbReference type="ChEBI" id="CHEBI:18246"/>
        <dbReference type="ChEBI" id="CHEBI:58223"/>
        <dbReference type="ChEBI" id="CHEBI:58885"/>
        <dbReference type="EC" id="2.4.1.12"/>
    </reaction>
</comment>
<dbReference type="GO" id="GO:0071555">
    <property type="term" value="P:cell wall organization"/>
    <property type="evidence" value="ECO:0007669"/>
    <property type="project" value="UniProtKB-KW"/>
</dbReference>
<evidence type="ECO:0000256" key="3">
    <source>
        <dbReference type="ARBA" id="ARBA00004768"/>
    </source>
</evidence>
<gene>
    <name evidence="19" type="ORF">D5086_0000050510</name>
</gene>
<evidence type="ECO:0000313" key="19">
    <source>
        <dbReference type="EMBL" id="TKS13819.1"/>
    </source>
</evidence>
<evidence type="ECO:0000256" key="16">
    <source>
        <dbReference type="RuleBase" id="RU361116"/>
    </source>
</evidence>
<feature type="region of interest" description="Disordered" evidence="17">
    <location>
        <begin position="118"/>
        <end position="137"/>
    </location>
</feature>
<comment type="similarity">
    <text evidence="4 16">Belongs to the glycosyltransferase 2 family. Plant cellulose synthase subfamily.</text>
</comment>
<proteinExistence type="inferred from homology"/>
<dbReference type="STRING" id="43335.A0A4U5QTQ0"/>
<feature type="transmembrane region" description="Helical" evidence="16">
    <location>
        <begin position="272"/>
        <end position="289"/>
    </location>
</feature>
<evidence type="ECO:0000256" key="8">
    <source>
        <dbReference type="ARBA" id="ARBA00022692"/>
    </source>
</evidence>
<feature type="transmembrane region" description="Helical" evidence="16">
    <location>
        <begin position="671"/>
        <end position="690"/>
    </location>
</feature>
<evidence type="ECO:0000259" key="18">
    <source>
        <dbReference type="Pfam" id="PF14569"/>
    </source>
</evidence>
<dbReference type="GO" id="GO:0030244">
    <property type="term" value="P:cellulose biosynthetic process"/>
    <property type="evidence" value="ECO:0007669"/>
    <property type="project" value="UniProtKB-KW"/>
</dbReference>
<keyword evidence="9 16" id="KW-0479">Metal-binding</keyword>
<dbReference type="PANTHER" id="PTHR13301">
    <property type="entry name" value="X-BOX TRANSCRIPTION FACTOR-RELATED"/>
    <property type="match status" value="1"/>
</dbReference>
<evidence type="ECO:0000256" key="13">
    <source>
        <dbReference type="ARBA" id="ARBA00023211"/>
    </source>
</evidence>
<sequence>MEVSAGLVAGSHNRNELVVIRRDGEFAPRSLERVSRQICHICGDDVGLTVDGELFVACNECAFPICRTCYEYERKEGNQVCPQCKTRFKRLKGCARVHGDEEEDGTDDLENEFNFDGRNSNRHGMQHHGGPESMLHHDPDLPHDLHHPLPQFPLLTNGQMVDDIPPEQHALVPSYMAPVGGDGKRIHPLPFSDSSLPAQPRSLDPSKDLAAYGYGSIAWKERMESWKQKQDKLQITKRENGDYDDDDPDLPLMDEARQPLSRKMPIPSSQINPYRMIIIIRLVVLGFFFHYRVTHPVNDAFALWLISVICEIWFAVSWILDQFPKWLPIDRETYLDRLSLRYEKEGQPSQLSPVDIYIDYLKDKVDASFVKERRAMKREYEEFKVRINALVAKAHKVPEDGWTMQDGTPWPGNNVRDHPGMIQINMKGLDGIQGPIYVGTGCVFRRHALYGYDAPKTKKSPTRTCNCLPKWCCGCFCSGRKKKKKTNKPKSELKKRNSRTFAPVGTLEGIEEGIEGIETENVAVTSEKKLENKFGQSSVFVASTLLEDGGTLKSASPASLLKEAIHVISCGYEDKSEWGKEVGWIYGSVTEDILTGFKMHCHGWRSIYCIPARPAFKGSAPINLSDRLHQVLRWALGSVEIFLSRHCPLWYGYGGGLKWLERLSYINATVYPLTSIPLLAYCTLPAVCLLTGKFITPELSNVASLWFLSLFICIFATSILEMRWSGVGIEEWWRNEQFWVIGGVSAHLFAVFQGLLKVLAGVDTNFTVTSKGGDDDEFSELYAFKWTTLLIPPTTLLIINLVGVVAGVSNAINNGYESWGPLFGKLFFAFWVIVHLYPFLKGLLGRQNRTPTIIIVWSILLASIFSLLWVRIDPFLAKSNGPLLEECGLDCN</sequence>
<keyword evidence="13" id="KW-0464">Manganese</keyword>
<dbReference type="Gene3D" id="3.30.40.10">
    <property type="entry name" value="Zinc/RING finger domain, C3HC4 (zinc finger)"/>
    <property type="match status" value="1"/>
</dbReference>
<feature type="transmembrane region" description="Helical" evidence="16">
    <location>
        <begin position="822"/>
        <end position="840"/>
    </location>
</feature>
<evidence type="ECO:0000256" key="2">
    <source>
        <dbReference type="ARBA" id="ARBA00004651"/>
    </source>
</evidence>
<dbReference type="InterPro" id="IPR013083">
    <property type="entry name" value="Znf_RING/FYVE/PHD"/>
</dbReference>
<keyword evidence="16" id="KW-0862">Zinc</keyword>
<feature type="domain" description="Cellulose synthase RING-type zinc finger" evidence="18">
    <location>
        <begin position="30"/>
        <end position="105"/>
    </location>
</feature>
<evidence type="ECO:0000256" key="15">
    <source>
        <dbReference type="ARBA" id="ARBA00048682"/>
    </source>
</evidence>
<comment type="cofactor">
    <cofactor evidence="16">
        <name>Zn(2+)</name>
        <dbReference type="ChEBI" id="CHEBI:29105"/>
    </cofactor>
    <text evidence="16">Binds 2 Zn(2+) ions per subunit.</text>
</comment>
<evidence type="ECO:0000256" key="4">
    <source>
        <dbReference type="ARBA" id="ARBA00007548"/>
    </source>
</evidence>
<evidence type="ECO:0000256" key="10">
    <source>
        <dbReference type="ARBA" id="ARBA00022916"/>
    </source>
</evidence>
<keyword evidence="14 16" id="KW-0961">Cell wall biogenesis/degradation</keyword>
<feature type="transmembrane region" description="Helical" evidence="16">
    <location>
        <begin position="740"/>
        <end position="760"/>
    </location>
</feature>
<dbReference type="GO" id="GO:0005886">
    <property type="term" value="C:plasma membrane"/>
    <property type="evidence" value="ECO:0007669"/>
    <property type="project" value="UniProtKB-SubCell"/>
</dbReference>
<comment type="cofactor">
    <cofactor evidence="1">
        <name>Mn(2+)</name>
        <dbReference type="ChEBI" id="CHEBI:29035"/>
    </cofactor>
</comment>
<dbReference type="UniPathway" id="UPA00695"/>
<dbReference type="GO" id="GO:0008270">
    <property type="term" value="F:zinc ion binding"/>
    <property type="evidence" value="ECO:0007669"/>
    <property type="project" value="UniProtKB-KW"/>
</dbReference>
<evidence type="ECO:0000256" key="5">
    <source>
        <dbReference type="ARBA" id="ARBA00022475"/>
    </source>
</evidence>
<reference evidence="19" key="1">
    <citation type="submission" date="2018-10" db="EMBL/GenBank/DDBJ databases">
        <title>Population genomic analysis revealed the cold adaptation of white poplar.</title>
        <authorList>
            <person name="Liu Y.-J."/>
        </authorList>
    </citation>
    <scope>NUCLEOTIDE SEQUENCE [LARGE SCALE GENOMIC DNA]</scope>
    <source>
        <strain evidence="19">PAL-ZL1</strain>
    </source>
</reference>
<evidence type="ECO:0000256" key="9">
    <source>
        <dbReference type="ARBA" id="ARBA00022723"/>
    </source>
</evidence>
<dbReference type="FunFam" id="3.30.40.10:FF:000031">
    <property type="entry name" value="Cellulose synthase"/>
    <property type="match status" value="1"/>
</dbReference>
<evidence type="ECO:0000256" key="6">
    <source>
        <dbReference type="ARBA" id="ARBA00022676"/>
    </source>
</evidence>
<keyword evidence="10 16" id="KW-0135">Cellulose biosynthesis</keyword>
<feature type="transmembrane region" description="Helical" evidence="16">
    <location>
        <begin position="781"/>
        <end position="802"/>
    </location>
</feature>
<dbReference type="Pfam" id="PF14569">
    <property type="entry name" value="zf-UDP"/>
    <property type="match status" value="1"/>
</dbReference>
<keyword evidence="12 16" id="KW-0472">Membrane</keyword>
<keyword evidence="8 16" id="KW-0812">Transmembrane</keyword>
<dbReference type="GO" id="GO:0016760">
    <property type="term" value="F:cellulose synthase (UDP-forming) activity"/>
    <property type="evidence" value="ECO:0007669"/>
    <property type="project" value="UniProtKB-EC"/>
</dbReference>
<dbReference type="Pfam" id="PF03552">
    <property type="entry name" value="Cellulose_synt"/>
    <property type="match status" value="1"/>
</dbReference>
<evidence type="ECO:0000256" key="17">
    <source>
        <dbReference type="SAM" id="MobiDB-lite"/>
    </source>
</evidence>
<keyword evidence="6 16" id="KW-0328">Glycosyltransferase</keyword>
<evidence type="ECO:0000256" key="1">
    <source>
        <dbReference type="ARBA" id="ARBA00001936"/>
    </source>
</evidence>
<dbReference type="InterPro" id="IPR027934">
    <property type="entry name" value="CES_Znf_RING"/>
</dbReference>
<evidence type="ECO:0000256" key="11">
    <source>
        <dbReference type="ARBA" id="ARBA00022989"/>
    </source>
</evidence>
<protein>
    <recommendedName>
        <fullName evidence="16">Cellulose synthase</fullName>
        <ecNumber evidence="16">2.4.1.12</ecNumber>
    </recommendedName>
</protein>
<comment type="caution">
    <text evidence="19">The sequence shown here is derived from an EMBL/GenBank/DDBJ whole genome shotgun (WGS) entry which is preliminary data.</text>
</comment>
<keyword evidence="7 16" id="KW-0808">Transferase</keyword>
<feature type="transmembrane region" description="Helical" evidence="16">
    <location>
        <begin position="852"/>
        <end position="872"/>
    </location>
</feature>
<feature type="transmembrane region" description="Helical" evidence="16">
    <location>
        <begin position="301"/>
        <end position="320"/>
    </location>
</feature>
<dbReference type="InterPro" id="IPR005150">
    <property type="entry name" value="Cellulose_synth"/>
</dbReference>
<feature type="transmembrane region" description="Helical" evidence="16">
    <location>
        <begin position="702"/>
        <end position="720"/>
    </location>
</feature>
<keyword evidence="11 16" id="KW-1133">Transmembrane helix</keyword>
<dbReference type="CDD" id="cd16617">
    <property type="entry name" value="mRING-HC-C4C4_CesA"/>
    <property type="match status" value="1"/>
</dbReference>
<name>A0A4U5QTQ0_POPAL</name>
<organism evidence="19">
    <name type="scientific">Populus alba</name>
    <name type="common">White poplar</name>
    <dbReference type="NCBI Taxonomy" id="43335"/>
    <lineage>
        <taxon>Eukaryota</taxon>
        <taxon>Viridiplantae</taxon>
        <taxon>Streptophyta</taxon>
        <taxon>Embryophyta</taxon>
        <taxon>Tracheophyta</taxon>
        <taxon>Spermatophyta</taxon>
        <taxon>Magnoliopsida</taxon>
        <taxon>eudicotyledons</taxon>
        <taxon>Gunneridae</taxon>
        <taxon>Pentapetalae</taxon>
        <taxon>rosids</taxon>
        <taxon>fabids</taxon>
        <taxon>Malpighiales</taxon>
        <taxon>Salicaceae</taxon>
        <taxon>Saliceae</taxon>
        <taxon>Populus</taxon>
    </lineage>
</organism>
<dbReference type="SUPFAM" id="SSF57850">
    <property type="entry name" value="RING/U-box"/>
    <property type="match status" value="1"/>
</dbReference>
<evidence type="ECO:0000256" key="12">
    <source>
        <dbReference type="ARBA" id="ARBA00023136"/>
    </source>
</evidence>
<comment type="pathway">
    <text evidence="3 16">Glycan metabolism; plant cellulose biosynthesis.</text>
</comment>